<dbReference type="InterPro" id="IPR036426">
    <property type="entry name" value="Bulb-type_lectin_dom_sf"/>
</dbReference>
<protein>
    <recommendedName>
        <fullName evidence="4">Right handed beta helix domain-containing protein</fullName>
    </recommendedName>
</protein>
<feature type="region of interest" description="Disordered" evidence="1">
    <location>
        <begin position="649"/>
        <end position="684"/>
    </location>
</feature>
<dbReference type="SUPFAM" id="SSF51110">
    <property type="entry name" value="alpha-D-mannose-specific plant lectins"/>
    <property type="match status" value="1"/>
</dbReference>
<evidence type="ECO:0008006" key="4">
    <source>
        <dbReference type="Google" id="ProtNLM"/>
    </source>
</evidence>
<name>A0A2S5B2I5_9BASI</name>
<evidence type="ECO:0000256" key="1">
    <source>
        <dbReference type="SAM" id="MobiDB-lite"/>
    </source>
</evidence>
<sequence>MAPPTHIFDPIPGSRPDGGPQHENGAAISKLFSDGGPGTIVLLRPTKTYVLYSQIDMAHPGTTLATLGYPEFSTGQQAILETRGEKEAGAVRMFQLSRTALKRVHVRGCRGWGVTSPTPEEAERWKREEGRLGWIEGGGAMIWAGGPEACEQIIEGCRLEDPRGWTSVHLVDFAQRCRIINNMVGPCGQQAPGPWADGLSIAGKDSIVTGNTVVDATDGAIVLFCAPGTLCSDNTVIARTRNCLGAINMQVCLLLVSTTPVDHFPFQCDYTDTRVVANVIKTEGAYFRVAIACGPTSWSPWGPGHAIVFGGHVLHNTIGPGQFGYGVTLSGVKKWTVLGNTVAPATRFAGSTQAFYPNIINAPPSAFVREWLDRGRVHESDDLQPDFVDGELQWVIGIEPEVGDKLEYEQGQISLDVHGYSRAGEGGLALRGARWEVSPQGGFILRKVEGKVDRFGMGTYGQGKVIWSSGSPLRSQGDHHHLPTDVPEPKLDFSLDGRLAVRSHGGEGEVLWDPVSYLLPFLQHLSHAPENPPTPSEPQPPERWVPHSRLVLRNKQPYLELREHGGNILFSTAYEYDNQDAWVLRAGQWIAIAPKELRGMLDPPEHGSSAPALPSPPPYSQSGGAGGPPPVPPRQGHFSRFVQDITSTLQQHGVGPSPPPIPPRPDAPAPPPHDTCPSVPTPQPTFLYLSPDTCQLFLHSSPHGPTKPDPSSTHWCSAPAPPEQNAKDPWLSFQGDGNMVMYSSAGVLFASGTNGDREAKTFRLKGHGEENGPAIELIGKDGRNVWSSR</sequence>
<feature type="region of interest" description="Disordered" evidence="1">
    <location>
        <begin position="699"/>
        <end position="727"/>
    </location>
</feature>
<dbReference type="AlphaFoldDB" id="A0A2S5B2I5"/>
<comment type="caution">
    <text evidence="2">The sequence shown here is derived from an EMBL/GenBank/DDBJ whole genome shotgun (WGS) entry which is preliminary data.</text>
</comment>
<feature type="region of interest" description="Disordered" evidence="1">
    <location>
        <begin position="766"/>
        <end position="789"/>
    </location>
</feature>
<feature type="region of interest" description="Disordered" evidence="1">
    <location>
        <begin position="600"/>
        <end position="637"/>
    </location>
</feature>
<evidence type="ECO:0000313" key="2">
    <source>
        <dbReference type="EMBL" id="POY70998.1"/>
    </source>
</evidence>
<dbReference type="OrthoDB" id="2587928at2759"/>
<feature type="compositionally biased region" description="Pro residues" evidence="1">
    <location>
        <begin position="656"/>
        <end position="683"/>
    </location>
</feature>
<dbReference type="Gene3D" id="2.90.10.10">
    <property type="entry name" value="Bulb-type lectin domain"/>
    <property type="match status" value="1"/>
</dbReference>
<dbReference type="STRING" id="741276.A0A2S5B2I5"/>
<dbReference type="Gene3D" id="2.160.20.10">
    <property type="entry name" value="Single-stranded right-handed beta-helix, Pectin lyase-like"/>
    <property type="match status" value="1"/>
</dbReference>
<feature type="region of interest" description="Disordered" evidence="1">
    <location>
        <begin position="1"/>
        <end position="27"/>
    </location>
</feature>
<proteinExistence type="predicted"/>
<dbReference type="InterPro" id="IPR011050">
    <property type="entry name" value="Pectin_lyase_fold/virulence"/>
</dbReference>
<gene>
    <name evidence="2" type="ORF">BMF94_5923</name>
</gene>
<organism evidence="2 3">
    <name type="scientific">Rhodotorula taiwanensis</name>
    <dbReference type="NCBI Taxonomy" id="741276"/>
    <lineage>
        <taxon>Eukaryota</taxon>
        <taxon>Fungi</taxon>
        <taxon>Dikarya</taxon>
        <taxon>Basidiomycota</taxon>
        <taxon>Pucciniomycotina</taxon>
        <taxon>Microbotryomycetes</taxon>
        <taxon>Sporidiobolales</taxon>
        <taxon>Sporidiobolaceae</taxon>
        <taxon>Rhodotorula</taxon>
    </lineage>
</organism>
<accession>A0A2S5B2I5</accession>
<reference evidence="2 3" key="1">
    <citation type="journal article" date="2018" name="Front. Microbiol.">
        <title>Prospects for Fungal Bioremediation of Acidic Radioactive Waste Sites: Characterization and Genome Sequence of Rhodotorula taiwanensis MD1149.</title>
        <authorList>
            <person name="Tkavc R."/>
            <person name="Matrosova V.Y."/>
            <person name="Grichenko O.E."/>
            <person name="Gostincar C."/>
            <person name="Volpe R.P."/>
            <person name="Klimenkova P."/>
            <person name="Gaidamakova E.K."/>
            <person name="Zhou C.E."/>
            <person name="Stewart B.J."/>
            <person name="Lyman M.G."/>
            <person name="Malfatti S.A."/>
            <person name="Rubinfeld B."/>
            <person name="Courtot M."/>
            <person name="Singh J."/>
            <person name="Dalgard C.L."/>
            <person name="Hamilton T."/>
            <person name="Frey K.G."/>
            <person name="Gunde-Cimerman N."/>
            <person name="Dugan L."/>
            <person name="Daly M.J."/>
        </authorList>
    </citation>
    <scope>NUCLEOTIDE SEQUENCE [LARGE SCALE GENOMIC DNA]</scope>
    <source>
        <strain evidence="2 3">MD1149</strain>
    </source>
</reference>
<dbReference type="SUPFAM" id="SSF51126">
    <property type="entry name" value="Pectin lyase-like"/>
    <property type="match status" value="1"/>
</dbReference>
<dbReference type="EMBL" id="PJQD01000088">
    <property type="protein sequence ID" value="POY70998.1"/>
    <property type="molecule type" value="Genomic_DNA"/>
</dbReference>
<dbReference type="InterPro" id="IPR012334">
    <property type="entry name" value="Pectin_lyas_fold"/>
</dbReference>
<evidence type="ECO:0000313" key="3">
    <source>
        <dbReference type="Proteomes" id="UP000237144"/>
    </source>
</evidence>
<dbReference type="Proteomes" id="UP000237144">
    <property type="component" value="Unassembled WGS sequence"/>
</dbReference>
<keyword evidence="3" id="KW-1185">Reference proteome</keyword>